<dbReference type="InterPro" id="IPR039366">
    <property type="entry name" value="Pilotin"/>
</dbReference>
<dbReference type="Proteomes" id="UP001201701">
    <property type="component" value="Unassembled WGS sequence"/>
</dbReference>
<dbReference type="EMBL" id="JAKREW010000001">
    <property type="protein sequence ID" value="MCG7503853.1"/>
    <property type="molecule type" value="Genomic_DNA"/>
</dbReference>
<evidence type="ECO:0000313" key="1">
    <source>
        <dbReference type="EMBL" id="MCG7503853.1"/>
    </source>
</evidence>
<keyword evidence="1" id="KW-0449">Lipoprotein</keyword>
<protein>
    <submittedName>
        <fullName evidence="1">YbaY family lipoprotein</fullName>
    </submittedName>
</protein>
<gene>
    <name evidence="1" type="ORF">L4923_02350</name>
</gene>
<name>A0ABS9Q8W7_9HYPH</name>
<sequence>MLDRITKFLIFGLAPLMVGILTTTDMSLAAERRLTGEVIYRERMILPGNAVLTVQLLDTSQPDAPARIICEQRVALTGRLPVRFTLKFDSRDIRPKTTYAVDASITVDGQAVFETNARHYVDPLADTPMTMVLKQVQDQQSEVGTPG</sequence>
<dbReference type="Pfam" id="PF09619">
    <property type="entry name" value="YscW"/>
    <property type="match status" value="1"/>
</dbReference>
<dbReference type="PANTHER" id="PTHR38013:SF1">
    <property type="entry name" value="GLYCOPROTEIN_POLYSACCHARIDE METABOLISM"/>
    <property type="match status" value="1"/>
</dbReference>
<proteinExistence type="predicted"/>
<dbReference type="PANTHER" id="PTHR38013">
    <property type="entry name" value="GLYCOPROTEIN/POLYSACCHARIDE METABOLISM"/>
    <property type="match status" value="1"/>
</dbReference>
<dbReference type="InterPro" id="IPR053196">
    <property type="entry name" value="Lipoprotein_YbaY-like"/>
</dbReference>
<evidence type="ECO:0000313" key="2">
    <source>
        <dbReference type="Proteomes" id="UP001201701"/>
    </source>
</evidence>
<keyword evidence="2" id="KW-1185">Reference proteome</keyword>
<accession>A0ABS9Q8W7</accession>
<organism evidence="1 2">
    <name type="scientific">Mesorhizobium retamae</name>
    <dbReference type="NCBI Taxonomy" id="2912854"/>
    <lineage>
        <taxon>Bacteria</taxon>
        <taxon>Pseudomonadati</taxon>
        <taxon>Pseudomonadota</taxon>
        <taxon>Alphaproteobacteria</taxon>
        <taxon>Hyphomicrobiales</taxon>
        <taxon>Phyllobacteriaceae</taxon>
        <taxon>Mesorhizobium</taxon>
    </lineage>
</organism>
<dbReference type="RefSeq" id="WP_239361791.1">
    <property type="nucleotide sequence ID" value="NZ_JAKREW010000001.1"/>
</dbReference>
<comment type="caution">
    <text evidence="1">The sequence shown here is derived from an EMBL/GenBank/DDBJ whole genome shotgun (WGS) entry which is preliminary data.</text>
</comment>
<reference evidence="1 2" key="1">
    <citation type="submission" date="2022-02" db="EMBL/GenBank/DDBJ databases">
        <title>Draft genome sequence of Mezorhizobium retamae strain IRAMC:0171 isolated from Retama raetam nodules.</title>
        <authorList>
            <person name="Bengaied R."/>
            <person name="Sbissi I."/>
            <person name="Huber K."/>
            <person name="Ghodbane F."/>
            <person name="Nouioui I."/>
            <person name="Tarhouni M."/>
            <person name="Gtari M."/>
        </authorList>
    </citation>
    <scope>NUCLEOTIDE SEQUENCE [LARGE SCALE GENOMIC DNA]</scope>
    <source>
        <strain evidence="1 2">IRAMC:0171</strain>
    </source>
</reference>